<gene>
    <name evidence="1" type="ORF">GGI59_005551</name>
</gene>
<evidence type="ECO:0000313" key="1">
    <source>
        <dbReference type="EMBL" id="MBB5563852.1"/>
    </source>
</evidence>
<dbReference type="Proteomes" id="UP000528824">
    <property type="component" value="Unassembled WGS sequence"/>
</dbReference>
<evidence type="ECO:0000313" key="2">
    <source>
        <dbReference type="Proteomes" id="UP000528824"/>
    </source>
</evidence>
<comment type="caution">
    <text evidence="1">The sequence shown here is derived from an EMBL/GenBank/DDBJ whole genome shotgun (WGS) entry which is preliminary data.</text>
</comment>
<dbReference type="AlphaFoldDB" id="A0A7W8XJ75"/>
<organism evidence="1 2">
    <name type="scientific">Rhizobium lentis</name>
    <dbReference type="NCBI Taxonomy" id="1138194"/>
    <lineage>
        <taxon>Bacteria</taxon>
        <taxon>Pseudomonadati</taxon>
        <taxon>Pseudomonadota</taxon>
        <taxon>Alphaproteobacteria</taxon>
        <taxon>Hyphomicrobiales</taxon>
        <taxon>Rhizobiaceae</taxon>
        <taxon>Rhizobium/Agrobacterium group</taxon>
        <taxon>Rhizobium</taxon>
    </lineage>
</organism>
<dbReference type="EMBL" id="JACHBC010000014">
    <property type="protein sequence ID" value="MBB5563852.1"/>
    <property type="molecule type" value="Genomic_DNA"/>
</dbReference>
<protein>
    <submittedName>
        <fullName evidence="1">Uncharacterized protein</fullName>
    </submittedName>
</protein>
<reference evidence="1 2" key="1">
    <citation type="submission" date="2020-08" db="EMBL/GenBank/DDBJ databases">
        <title>Genomic Encyclopedia of Type Strains, Phase IV (KMG-V): Genome sequencing to study the core and pangenomes of soil and plant-associated prokaryotes.</title>
        <authorList>
            <person name="Whitman W."/>
        </authorList>
    </citation>
    <scope>NUCLEOTIDE SEQUENCE [LARGE SCALE GENOMIC DNA]</scope>
    <source>
        <strain evidence="1 2">SEMIA 4034</strain>
    </source>
</reference>
<proteinExistence type="predicted"/>
<name>A0A7W8XJ75_9HYPH</name>
<sequence length="221" mass="24311">MAIGKSFATHENVKHSSREFVRDAAHVNSVGGFKSRVRRTIAGVFHHIISAPSMPCLSTRSASAGHSALLRARQCGYWSRVPPALRLLQVFRAITGRQCAEVRMPGLSLNLPVFCDKAALFSGSQQRVRRRSADLTGAAIGDSCHYPGIGGPINPTIEEIIRFSRRNRLARHRRPSALIANPCRSPHQARTSSLENGSSLHLSKDRRCRYGLRRSCAIAAH</sequence>
<keyword evidence="2" id="KW-1185">Reference proteome</keyword>
<accession>A0A7W8XJ75</accession>